<evidence type="ECO:0000256" key="6">
    <source>
        <dbReference type="ARBA" id="ARBA00022692"/>
    </source>
</evidence>
<comment type="function">
    <text evidence="11">Required for CpsD phosphorylation. Involved in the regulation of capsular polysaccharide biosynthesis. May be part of a complex that directs the coordinated polymerization and export to the cell surface of the capsular polysaccharide.</text>
</comment>
<evidence type="ECO:0000256" key="5">
    <source>
        <dbReference type="ARBA" id="ARBA00022475"/>
    </source>
</evidence>
<evidence type="ECO:0000256" key="3">
    <source>
        <dbReference type="ARBA" id="ARBA00006683"/>
    </source>
</evidence>
<name>A0A081BI98_9LACO</name>
<dbReference type="OrthoDB" id="2360475at2"/>
<protein>
    <recommendedName>
        <fullName evidence="4">Capsular polysaccharide biosynthesis protein CpsC</fullName>
    </recommendedName>
</protein>
<dbReference type="GO" id="GO:0004713">
    <property type="term" value="F:protein tyrosine kinase activity"/>
    <property type="evidence" value="ECO:0007669"/>
    <property type="project" value="TreeGrafter"/>
</dbReference>
<comment type="caution">
    <text evidence="15">The sequence shown here is derived from an EMBL/GenBank/DDBJ whole genome shotgun (WGS) entry which is preliminary data.</text>
</comment>
<reference evidence="15" key="1">
    <citation type="journal article" date="2014" name="Genome Announc.">
        <title>Draft Genome Sequence of Lactobacillus oryzae Strain SG293T.</title>
        <authorList>
            <person name="Tanizawa Y."/>
            <person name="Fujisawa T."/>
            <person name="Mochizuki T."/>
            <person name="Kaminuma E."/>
            <person name="Nakamura Y."/>
            <person name="Tohno M."/>
        </authorList>
    </citation>
    <scope>NUCLEOTIDE SEQUENCE [LARGE SCALE GENOMIC DNA]</scope>
    <source>
        <strain evidence="15">SG293</strain>
    </source>
</reference>
<dbReference type="PANTHER" id="PTHR32309">
    <property type="entry name" value="TYROSINE-PROTEIN KINASE"/>
    <property type="match status" value="1"/>
</dbReference>
<keyword evidence="10" id="KW-0270">Exopolysaccharide synthesis</keyword>
<keyword evidence="16" id="KW-1185">Reference proteome</keyword>
<evidence type="ECO:0000313" key="15">
    <source>
        <dbReference type="EMBL" id="GAK47766.1"/>
    </source>
</evidence>
<evidence type="ECO:0000256" key="1">
    <source>
        <dbReference type="ARBA" id="ARBA00004651"/>
    </source>
</evidence>
<evidence type="ECO:0000256" key="4">
    <source>
        <dbReference type="ARBA" id="ARBA00020739"/>
    </source>
</evidence>
<evidence type="ECO:0000256" key="2">
    <source>
        <dbReference type="ARBA" id="ARBA00005132"/>
    </source>
</evidence>
<dbReference type="InterPro" id="IPR003856">
    <property type="entry name" value="LPS_length_determ_N"/>
</dbReference>
<gene>
    <name evidence="15" type="ORF">LOSG293_120030</name>
</gene>
<dbReference type="eggNOG" id="COG3944">
    <property type="taxonomic scope" value="Bacteria"/>
</dbReference>
<evidence type="ECO:0000256" key="7">
    <source>
        <dbReference type="ARBA" id="ARBA00022903"/>
    </source>
</evidence>
<evidence type="ECO:0000256" key="11">
    <source>
        <dbReference type="ARBA" id="ARBA00045736"/>
    </source>
</evidence>
<dbReference type="Pfam" id="PF13807">
    <property type="entry name" value="GNVR"/>
    <property type="match status" value="1"/>
</dbReference>
<dbReference type="AlphaFoldDB" id="A0A081BI98"/>
<dbReference type="InterPro" id="IPR050445">
    <property type="entry name" value="Bact_polysacc_biosynth/exp"/>
</dbReference>
<evidence type="ECO:0000256" key="8">
    <source>
        <dbReference type="ARBA" id="ARBA00022989"/>
    </source>
</evidence>
<evidence type="ECO:0000313" key="16">
    <source>
        <dbReference type="Proteomes" id="UP000028700"/>
    </source>
</evidence>
<evidence type="ECO:0000256" key="12">
    <source>
        <dbReference type="SAM" id="Phobius"/>
    </source>
</evidence>
<feature type="transmembrane region" description="Helical" evidence="12">
    <location>
        <begin position="22"/>
        <end position="44"/>
    </location>
</feature>
<dbReference type="Proteomes" id="UP000028700">
    <property type="component" value="Unassembled WGS sequence"/>
</dbReference>
<accession>A0A081BI98</accession>
<organism evidence="15 16">
    <name type="scientific">Secundilactobacillus oryzae JCM 18671</name>
    <dbReference type="NCBI Taxonomy" id="1291743"/>
    <lineage>
        <taxon>Bacteria</taxon>
        <taxon>Bacillati</taxon>
        <taxon>Bacillota</taxon>
        <taxon>Bacilli</taxon>
        <taxon>Lactobacillales</taxon>
        <taxon>Lactobacillaceae</taxon>
        <taxon>Secundilactobacillus</taxon>
    </lineage>
</organism>
<dbReference type="STRING" id="1291743.LOSG293_120030"/>
<keyword evidence="8 12" id="KW-1133">Transmembrane helix</keyword>
<feature type="domain" description="Tyrosine-protein kinase G-rich" evidence="14">
    <location>
        <begin position="145"/>
        <end position="195"/>
    </location>
</feature>
<dbReference type="Pfam" id="PF02706">
    <property type="entry name" value="Wzz"/>
    <property type="match status" value="1"/>
</dbReference>
<keyword evidence="9 12" id="KW-0472">Membrane</keyword>
<dbReference type="GO" id="GO:0005886">
    <property type="term" value="C:plasma membrane"/>
    <property type="evidence" value="ECO:0007669"/>
    <property type="project" value="UniProtKB-SubCell"/>
</dbReference>
<dbReference type="PANTHER" id="PTHR32309:SF13">
    <property type="entry name" value="FERRIC ENTEROBACTIN TRANSPORT PROTEIN FEPE"/>
    <property type="match status" value="1"/>
</dbReference>
<keyword evidence="5" id="KW-1003">Cell membrane</keyword>
<dbReference type="InterPro" id="IPR032807">
    <property type="entry name" value="GNVR"/>
</dbReference>
<evidence type="ECO:0000259" key="13">
    <source>
        <dbReference type="Pfam" id="PF02706"/>
    </source>
</evidence>
<keyword evidence="7" id="KW-0972">Capsule biogenesis/degradation</keyword>
<feature type="transmembrane region" description="Helical" evidence="12">
    <location>
        <begin position="176"/>
        <end position="195"/>
    </location>
</feature>
<sequence>MNTESAGVISFGEILLTLRKHIMLILGTTVVVTLVAAIVTVFFMTPKYTSGTQILVNRKMSAEMAGAQLQANQADIQMINTYKDIITSPVVRSSVEKQSNNLPGATDSEVSVATQTNSQVFTINVTSTDPFTSAFVANKTAQVFKKRIVKMMSINNVTIVSKAKANKQPVSPKTKLNLLAGLVLGLILGIGLAFLSEFNDKTVKDEKFLTETLGLNSLGIINEIEQKEINRLIQRKSGGIERSSTHRRRV</sequence>
<dbReference type="EMBL" id="BBJM01000012">
    <property type="protein sequence ID" value="GAK47766.1"/>
    <property type="molecule type" value="Genomic_DNA"/>
</dbReference>
<comment type="subcellular location">
    <subcellularLocation>
        <location evidence="1">Cell membrane</location>
        <topology evidence="1">Multi-pass membrane protein</topology>
    </subcellularLocation>
</comment>
<feature type="domain" description="Polysaccharide chain length determinant N-terminal" evidence="13">
    <location>
        <begin position="9"/>
        <end position="95"/>
    </location>
</feature>
<comment type="pathway">
    <text evidence="2">Capsule biogenesis; capsule polysaccharide biosynthesis.</text>
</comment>
<keyword evidence="6 12" id="KW-0812">Transmembrane</keyword>
<comment type="similarity">
    <text evidence="3">Belongs to the CpsC/CapA family.</text>
</comment>
<dbReference type="GO" id="GO:0000271">
    <property type="term" value="P:polysaccharide biosynthetic process"/>
    <property type="evidence" value="ECO:0007669"/>
    <property type="project" value="UniProtKB-KW"/>
</dbReference>
<evidence type="ECO:0000256" key="9">
    <source>
        <dbReference type="ARBA" id="ARBA00023136"/>
    </source>
</evidence>
<dbReference type="RefSeq" id="WP_034527454.1">
    <property type="nucleotide sequence ID" value="NZ_BBAZ01000010.1"/>
</dbReference>
<proteinExistence type="inferred from homology"/>
<evidence type="ECO:0000256" key="10">
    <source>
        <dbReference type="ARBA" id="ARBA00023169"/>
    </source>
</evidence>
<evidence type="ECO:0000259" key="14">
    <source>
        <dbReference type="Pfam" id="PF13807"/>
    </source>
</evidence>